<feature type="compositionally biased region" description="Basic residues" evidence="1">
    <location>
        <begin position="41"/>
        <end position="51"/>
    </location>
</feature>
<comment type="caution">
    <text evidence="3">The sequence shown here is derived from an EMBL/GenBank/DDBJ whole genome shotgun (WGS) entry which is preliminary data.</text>
</comment>
<reference evidence="3 4" key="1">
    <citation type="journal article" date="2019" name="Commun. Biol.">
        <title>The bagworm genome reveals a unique fibroin gene that provides high tensile strength.</title>
        <authorList>
            <person name="Kono N."/>
            <person name="Nakamura H."/>
            <person name="Ohtoshi R."/>
            <person name="Tomita M."/>
            <person name="Numata K."/>
            <person name="Arakawa K."/>
        </authorList>
    </citation>
    <scope>NUCLEOTIDE SEQUENCE [LARGE SCALE GENOMIC DNA]</scope>
</reference>
<name>A0A4C1VHP8_EUMVA</name>
<feature type="compositionally biased region" description="Basic and acidic residues" evidence="1">
    <location>
        <begin position="21"/>
        <end position="40"/>
    </location>
</feature>
<feature type="transmembrane region" description="Helical" evidence="2">
    <location>
        <begin position="108"/>
        <end position="134"/>
    </location>
</feature>
<gene>
    <name evidence="3" type="ORF">EVAR_80380_1</name>
</gene>
<feature type="compositionally biased region" description="Polar residues" evidence="1">
    <location>
        <begin position="1"/>
        <end position="16"/>
    </location>
</feature>
<protein>
    <submittedName>
        <fullName evidence="3">Uncharacterized protein</fullName>
    </submittedName>
</protein>
<evidence type="ECO:0000256" key="2">
    <source>
        <dbReference type="SAM" id="Phobius"/>
    </source>
</evidence>
<evidence type="ECO:0000256" key="1">
    <source>
        <dbReference type="SAM" id="MobiDB-lite"/>
    </source>
</evidence>
<accession>A0A4C1VHP8</accession>
<dbReference type="Proteomes" id="UP000299102">
    <property type="component" value="Unassembled WGS sequence"/>
</dbReference>
<keyword evidence="2" id="KW-0472">Membrane</keyword>
<dbReference type="AlphaFoldDB" id="A0A4C1VHP8"/>
<dbReference type="EMBL" id="BGZK01000344">
    <property type="protein sequence ID" value="GBP38099.1"/>
    <property type="molecule type" value="Genomic_DNA"/>
</dbReference>
<keyword evidence="2" id="KW-0812">Transmembrane</keyword>
<evidence type="ECO:0000313" key="3">
    <source>
        <dbReference type="EMBL" id="GBP38099.1"/>
    </source>
</evidence>
<sequence length="144" mass="15935">MDSANTKSAGQETRTPSIDPENNKEDENYHSLKDAEDGRVTRLRNGRRRHCSPPSGTVATTRRHWMEVGQPPATAERVYMQTATTQLRVFAQLEAAFGRTLNVRIYGVLILISLIIALTVIIVVTMEMIVASIGGPLHASVKTY</sequence>
<proteinExistence type="predicted"/>
<evidence type="ECO:0000313" key="4">
    <source>
        <dbReference type="Proteomes" id="UP000299102"/>
    </source>
</evidence>
<feature type="region of interest" description="Disordered" evidence="1">
    <location>
        <begin position="1"/>
        <end position="62"/>
    </location>
</feature>
<keyword evidence="4" id="KW-1185">Reference proteome</keyword>
<keyword evidence="2" id="KW-1133">Transmembrane helix</keyword>
<organism evidence="3 4">
    <name type="scientific">Eumeta variegata</name>
    <name type="common">Bagworm moth</name>
    <name type="synonym">Eumeta japonica</name>
    <dbReference type="NCBI Taxonomy" id="151549"/>
    <lineage>
        <taxon>Eukaryota</taxon>
        <taxon>Metazoa</taxon>
        <taxon>Ecdysozoa</taxon>
        <taxon>Arthropoda</taxon>
        <taxon>Hexapoda</taxon>
        <taxon>Insecta</taxon>
        <taxon>Pterygota</taxon>
        <taxon>Neoptera</taxon>
        <taxon>Endopterygota</taxon>
        <taxon>Lepidoptera</taxon>
        <taxon>Glossata</taxon>
        <taxon>Ditrysia</taxon>
        <taxon>Tineoidea</taxon>
        <taxon>Psychidae</taxon>
        <taxon>Oiketicinae</taxon>
        <taxon>Eumeta</taxon>
    </lineage>
</organism>